<dbReference type="InterPro" id="IPR003545">
    <property type="entry name" value="Telomerase_RT"/>
</dbReference>
<dbReference type="SMART" id="SM00975">
    <property type="entry name" value="Telomerase_RBD"/>
    <property type="match status" value="1"/>
</dbReference>
<comment type="subcellular location">
    <subcellularLocation>
        <location evidence="13">Nucleus</location>
    </subcellularLocation>
    <subcellularLocation>
        <location evidence="13">Chromosome</location>
        <location evidence="13">Telomere</location>
    </subcellularLocation>
</comment>
<evidence type="ECO:0000256" key="8">
    <source>
        <dbReference type="ARBA" id="ARBA00022842"/>
    </source>
</evidence>
<dbReference type="eggNOG" id="KOG1005">
    <property type="taxonomic scope" value="Eukaryota"/>
</dbReference>
<keyword evidence="11 13" id="KW-0539">Nucleus</keyword>
<keyword evidence="7 13" id="KW-0479">Metal-binding</keyword>
<dbReference type="GeneID" id="5477345"/>
<dbReference type="EMBL" id="AAXT01000005">
    <property type="protein sequence ID" value="EDO05561.1"/>
    <property type="molecule type" value="Genomic_DNA"/>
</dbReference>
<keyword evidence="10 13" id="KW-0695">RNA-directed DNA polymerase</keyword>
<accession>A7AWY3</accession>
<dbReference type="GO" id="GO:0000333">
    <property type="term" value="C:telomerase catalytic core complex"/>
    <property type="evidence" value="ECO:0007669"/>
    <property type="project" value="TreeGrafter"/>
</dbReference>
<evidence type="ECO:0000313" key="15">
    <source>
        <dbReference type="EMBL" id="EDO05561.1"/>
    </source>
</evidence>
<dbReference type="OMA" id="MRPILNC"/>
<dbReference type="AlphaFoldDB" id="A7AWY3"/>
<evidence type="ECO:0000256" key="2">
    <source>
        <dbReference type="ARBA" id="ARBA00012493"/>
    </source>
</evidence>
<reference evidence="16" key="3">
    <citation type="journal article" date="2021" name="Int. J. Parasitol.">
        <title>Comparative analysis of gene expression between Babesia bovis blood stages and kinetes allowed by improved genome annotation.</title>
        <authorList>
            <person name="Ueti M.W."/>
            <person name="Johnson W.C."/>
            <person name="Kappmeyer L.S."/>
            <person name="Herndon D.R."/>
            <person name="Mousel M.R."/>
            <person name="Reif K.E."/>
            <person name="Taus N.S."/>
            <person name="Ifeonu O.O."/>
            <person name="Silva J.C."/>
            <person name="Suarez C.E."/>
            <person name="Brayton K.A."/>
        </authorList>
    </citation>
    <scope>NUCLEOTIDE SEQUENCE [LARGE SCALE GENOMIC DNA]</scope>
</reference>
<dbReference type="InterPro" id="IPR000477">
    <property type="entry name" value="RT_dom"/>
</dbReference>
<evidence type="ECO:0000256" key="1">
    <source>
        <dbReference type="ARBA" id="ARBA00008001"/>
    </source>
</evidence>
<evidence type="ECO:0000259" key="14">
    <source>
        <dbReference type="PROSITE" id="PS50878"/>
    </source>
</evidence>
<keyword evidence="5 13" id="KW-0808">Transferase</keyword>
<keyword evidence="6 13" id="KW-0548">Nucleotidyltransferase</keyword>
<evidence type="ECO:0000256" key="9">
    <source>
        <dbReference type="ARBA" id="ARBA00022895"/>
    </source>
</evidence>
<dbReference type="RefSeq" id="XP_001609129.1">
    <property type="nucleotide sequence ID" value="XM_001609079.1"/>
</dbReference>
<dbReference type="GO" id="GO:0007004">
    <property type="term" value="P:telomere maintenance via telomerase"/>
    <property type="evidence" value="ECO:0007669"/>
    <property type="project" value="TreeGrafter"/>
</dbReference>
<evidence type="ECO:0000256" key="3">
    <source>
        <dbReference type="ARBA" id="ARBA00016182"/>
    </source>
</evidence>
<dbReference type="PROSITE" id="PS50878">
    <property type="entry name" value="RT_POL"/>
    <property type="match status" value="1"/>
</dbReference>
<keyword evidence="4 13" id="KW-0158">Chromosome</keyword>
<keyword evidence="8 13" id="KW-0460">Magnesium</keyword>
<keyword evidence="9 13" id="KW-0779">Telomere</keyword>
<evidence type="ECO:0000256" key="10">
    <source>
        <dbReference type="ARBA" id="ARBA00022918"/>
    </source>
</evidence>
<dbReference type="GO" id="GO:0046872">
    <property type="term" value="F:metal ion binding"/>
    <property type="evidence" value="ECO:0007669"/>
    <property type="project" value="UniProtKB-KW"/>
</dbReference>
<proteinExistence type="inferred from homology"/>
<gene>
    <name evidence="15" type="ORF">BBOV_I004800</name>
</gene>
<dbReference type="Pfam" id="PF12009">
    <property type="entry name" value="Telomerase_RBD"/>
    <property type="match status" value="1"/>
</dbReference>
<dbReference type="Proteomes" id="UP000002173">
    <property type="component" value="Unassembled WGS sequence"/>
</dbReference>
<dbReference type="PRINTS" id="PR01365">
    <property type="entry name" value="TELOMERASERT"/>
</dbReference>
<evidence type="ECO:0000256" key="12">
    <source>
        <dbReference type="ARBA" id="ARBA00048173"/>
    </source>
</evidence>
<evidence type="ECO:0000256" key="13">
    <source>
        <dbReference type="RuleBase" id="RU365061"/>
    </source>
</evidence>
<name>A7AWY3_BABBO</name>
<evidence type="ECO:0000256" key="11">
    <source>
        <dbReference type="ARBA" id="ARBA00023242"/>
    </source>
</evidence>
<dbReference type="VEuPathDB" id="PiroplasmaDB:BBOV_I004800"/>
<protein>
    <recommendedName>
        <fullName evidence="3 13">Telomerase reverse transcriptase</fullName>
        <ecNumber evidence="2 13">2.7.7.49</ecNumber>
    </recommendedName>
    <alternativeName>
        <fullName evidence="13">Telomerase catalytic subunit</fullName>
    </alternativeName>
</protein>
<comment type="catalytic activity">
    <reaction evidence="12 13">
        <text>DNA(n) + a 2'-deoxyribonucleoside 5'-triphosphate = DNA(n+1) + diphosphate</text>
        <dbReference type="Rhea" id="RHEA:22508"/>
        <dbReference type="Rhea" id="RHEA-COMP:17339"/>
        <dbReference type="Rhea" id="RHEA-COMP:17340"/>
        <dbReference type="ChEBI" id="CHEBI:33019"/>
        <dbReference type="ChEBI" id="CHEBI:61560"/>
        <dbReference type="ChEBI" id="CHEBI:173112"/>
        <dbReference type="EC" id="2.7.7.49"/>
    </reaction>
</comment>
<dbReference type="InterPro" id="IPR021891">
    <property type="entry name" value="Telomerase_RBD"/>
</dbReference>
<dbReference type="PANTHER" id="PTHR12066:SF0">
    <property type="entry name" value="TELOMERASE REVERSE TRANSCRIPTASE"/>
    <property type="match status" value="1"/>
</dbReference>
<dbReference type="GO" id="GO:0000781">
    <property type="term" value="C:chromosome, telomeric region"/>
    <property type="evidence" value="ECO:0007669"/>
    <property type="project" value="UniProtKB-SubCell"/>
</dbReference>
<reference evidence="16" key="2">
    <citation type="journal article" date="2020" name="Data Brief">
        <title>Transcriptome dataset of Babesia bovis life stages within vertebrate and invertebrate hosts.</title>
        <authorList>
            <person name="Ueti M.W."/>
            <person name="Johnson W.C."/>
            <person name="Kappmeyer L.S."/>
            <person name="Herndon D.R."/>
            <person name="Mousel M.R."/>
            <person name="Reif K.E."/>
            <person name="Taus N.S."/>
            <person name="Ifeonu O.O."/>
            <person name="Silva J.C."/>
            <person name="Suarez C.E."/>
            <person name="Brayton K.A."/>
        </authorList>
    </citation>
    <scope>NUCLEOTIDE SEQUENCE [LARGE SCALE GENOMIC DNA]</scope>
</reference>
<dbReference type="KEGG" id="bbo:BBOV_I004800"/>
<dbReference type="GO" id="GO:0042162">
    <property type="term" value="F:telomeric DNA binding"/>
    <property type="evidence" value="ECO:0007669"/>
    <property type="project" value="TreeGrafter"/>
</dbReference>
<comment type="caution">
    <text evidence="15">The sequence shown here is derived from an EMBL/GenBank/DDBJ whole genome shotgun (WGS) entry which is preliminary data.</text>
</comment>
<reference evidence="15 16" key="1">
    <citation type="journal article" date="2007" name="PLoS Pathog.">
        <title>Genome sequence of Babesia bovis and comparative analysis of apicomplexan hemoprotozoa.</title>
        <authorList>
            <person name="Brayton K.A."/>
            <person name="Lau A.O.T."/>
            <person name="Herndon D.R."/>
            <person name="Hannick L."/>
            <person name="Kappmeyer L.S."/>
            <person name="Berens S.J."/>
            <person name="Bidwell S.L."/>
            <person name="Brown W.C."/>
            <person name="Crabtree J."/>
            <person name="Fadrosh D."/>
            <person name="Feldblum T."/>
            <person name="Forberger H.A."/>
            <person name="Haas B.J."/>
            <person name="Howell J.M."/>
            <person name="Khouri H."/>
            <person name="Koo H."/>
            <person name="Mann D.J."/>
            <person name="Norimine J."/>
            <person name="Paulsen I.T."/>
            <person name="Radune D."/>
            <person name="Ren Q."/>
            <person name="Smith R.K. Jr."/>
            <person name="Suarez C.E."/>
            <person name="White O."/>
            <person name="Wortman J.R."/>
            <person name="Knowles D.P. Jr."/>
            <person name="McElwain T.F."/>
            <person name="Nene V.M."/>
        </authorList>
    </citation>
    <scope>NUCLEOTIDE SEQUENCE [LARGE SCALE GENOMIC DNA]</scope>
    <source>
        <strain evidence="15">T2Bo</strain>
    </source>
</reference>
<evidence type="ECO:0000256" key="4">
    <source>
        <dbReference type="ARBA" id="ARBA00022454"/>
    </source>
</evidence>
<comment type="function">
    <text evidence="13">Telomerase is a ribonucleoprotein enzyme essential for the replication of chromosome termini in most eukaryotes. It elongates telomeres. It is a reverse transcriptase that adds simple sequence repeats to chromosome ends by copying a template sequence within the RNA component of the enzyme.</text>
</comment>
<dbReference type="Gene3D" id="1.10.132.70">
    <property type="match status" value="1"/>
</dbReference>
<dbReference type="InParanoid" id="A7AWY3"/>
<dbReference type="GO" id="GO:0070034">
    <property type="term" value="F:telomerase RNA binding"/>
    <property type="evidence" value="ECO:0007669"/>
    <property type="project" value="TreeGrafter"/>
</dbReference>
<dbReference type="GO" id="GO:0003720">
    <property type="term" value="F:telomerase activity"/>
    <property type="evidence" value="ECO:0007669"/>
    <property type="project" value="InterPro"/>
</dbReference>
<feature type="domain" description="Reverse transcriptase" evidence="14">
    <location>
        <begin position="574"/>
        <end position="921"/>
    </location>
</feature>
<evidence type="ECO:0000256" key="6">
    <source>
        <dbReference type="ARBA" id="ARBA00022695"/>
    </source>
</evidence>
<dbReference type="PANTHER" id="PTHR12066">
    <property type="entry name" value="TELOMERASE REVERSE TRANSCRIPTASE"/>
    <property type="match status" value="1"/>
</dbReference>
<organism evidence="15 16">
    <name type="scientific">Babesia bovis</name>
    <dbReference type="NCBI Taxonomy" id="5865"/>
    <lineage>
        <taxon>Eukaryota</taxon>
        <taxon>Sar</taxon>
        <taxon>Alveolata</taxon>
        <taxon>Apicomplexa</taxon>
        <taxon>Aconoidasida</taxon>
        <taxon>Piroplasmida</taxon>
        <taxon>Babesiidae</taxon>
        <taxon>Babesia</taxon>
    </lineage>
</organism>
<keyword evidence="16" id="KW-1185">Reference proteome</keyword>
<comment type="similarity">
    <text evidence="1 13">Belongs to the reverse transcriptase family. Telomerase subfamily.</text>
</comment>
<dbReference type="EC" id="2.7.7.49" evidence="2 13"/>
<evidence type="ECO:0000313" key="16">
    <source>
        <dbReference type="Proteomes" id="UP000002173"/>
    </source>
</evidence>
<sequence>MDHFRRFKRVCQRFLQCHERVVLAHEQLIELVGDSVERLSVRLGLENLDSTDPSYLLAVAVCRCILVHKEYGRPGLHHPVPNEDGASTGAMHGSVDTPELSSAFYQSHGITGTSLVVSLQNPSVFFNSLLFSNIHRIVGVDLLTEVINTHRVLVPYDIFRVSCNTEFRWLLGHAASPDELILVQKLLLDLLDSMDSRVPQLRLGQKPLIVIQCSGSMMYNNNFWVSKKRTGLCDIVLSRHVMFYKDSFNHKFGFRPCDMLGALLQCVGRYQYQGRSVPCMPSGDSATYPQSGSKLISQELIYPVMSINPSGHGHRKKPTLPSSVDTRYTRLHHVFESFNNTRDWYTWYTLRYILFDKKFFDPSFHERRSSMKSFIRDLSTGRHITKPGRIRGSLLRGLFKYFKMFIDSLCLFDVGRAYRSCLCKFPVDKGSSIATKSIVAFVHLVIDSVVPVDLLGCLHNFLRFKQVCHSLVVLNKGERLDMSQVMYGFRASGCSWYLSKPSRLTKGQTDTILCHLSRLVFFLLEHLVIPLLQRHFYVTESNFSMYRLHYFSKLRWHQMVLEANAGYISDVGIQVSDRVPPADFSDPLRIRWIPKVSGMRPILNCNYFKVNRGSVTGPISVNDMMHIPFHALRAHVQTNPKILGNSILGYSGAYISVKRWWRRFRRNAVSWSRNGIVTIYIILADLSRCYERIDHKRLMLHLEKIRFRVPMGFNMVYRRDLIRLASSCNSYSRRITVLSNTVSSSLVHQKSLLSRRFGQVSIYSPQVVPSSPRCISMPDVIRLVRTLLGRRVSFPKCSPNASIHNGVGIPQGCCISPLLCSLYLSQGDFNADVMNLTHASRCNLLLRWIDDFMFISANPADNDIMLRLLRDSNTFGVSINDKLVTLRLDVPVSKVDITGSATNASCPSGVAPILSWINCTFDFDFVLGKLNATLIPWKNPSCSIRDSLNLSRSRFSSYMFAFIEQRLLGYISNRLNHGLFTSLELNTRRCVLQNVYVVMRICMMKLLVATDAVCRHFGGFVNIRYLGRLCHKLLNYIVGMVLRITDMRRSGLRQVLQLAVIYTLSPGWIPRLSRRYGRRRIRFIKSIERKFHGVWPSYD</sequence>
<dbReference type="STRING" id="5865.A7AWY3"/>
<evidence type="ECO:0000256" key="7">
    <source>
        <dbReference type="ARBA" id="ARBA00022723"/>
    </source>
</evidence>
<evidence type="ECO:0000256" key="5">
    <source>
        <dbReference type="ARBA" id="ARBA00022679"/>
    </source>
</evidence>